<evidence type="ECO:0000256" key="1">
    <source>
        <dbReference type="ARBA" id="ARBA00022670"/>
    </source>
</evidence>
<protein>
    <submittedName>
        <fullName evidence="8">Matrixin family metalloprotease</fullName>
    </submittedName>
</protein>
<dbReference type="Proteomes" id="UP000321234">
    <property type="component" value="Unassembled WGS sequence"/>
</dbReference>
<dbReference type="AlphaFoldDB" id="A0A5C8ZCF2"/>
<accession>A0A5C8ZCF2</accession>
<evidence type="ECO:0000256" key="5">
    <source>
        <dbReference type="SAM" id="MobiDB-lite"/>
    </source>
</evidence>
<keyword evidence="2" id="KW-0479">Metal-binding</keyword>
<feature type="region of interest" description="Disordered" evidence="5">
    <location>
        <begin position="33"/>
        <end position="63"/>
    </location>
</feature>
<reference evidence="8 9" key="1">
    <citation type="submission" date="2019-07" db="EMBL/GenBank/DDBJ databases">
        <title>Quadrisphaera sp. strain DD2A genome sequencing and assembly.</title>
        <authorList>
            <person name="Kim I."/>
        </authorList>
    </citation>
    <scope>NUCLEOTIDE SEQUENCE [LARGE SCALE GENOMIC DNA]</scope>
    <source>
        <strain evidence="8 9">DD2A</strain>
    </source>
</reference>
<dbReference type="GO" id="GO:0031012">
    <property type="term" value="C:extracellular matrix"/>
    <property type="evidence" value="ECO:0007669"/>
    <property type="project" value="InterPro"/>
</dbReference>
<dbReference type="OrthoDB" id="4297752at2"/>
<feature type="signal peptide" evidence="6">
    <location>
        <begin position="1"/>
        <end position="21"/>
    </location>
</feature>
<dbReference type="Gene3D" id="3.40.390.10">
    <property type="entry name" value="Collagenase (Catalytic Domain)"/>
    <property type="match status" value="1"/>
</dbReference>
<dbReference type="GO" id="GO:0004222">
    <property type="term" value="F:metalloendopeptidase activity"/>
    <property type="evidence" value="ECO:0007669"/>
    <property type="project" value="InterPro"/>
</dbReference>
<gene>
    <name evidence="8" type="ORF">FMM08_14270</name>
</gene>
<dbReference type="SMART" id="SM00235">
    <property type="entry name" value="ZnMc"/>
    <property type="match status" value="1"/>
</dbReference>
<proteinExistence type="predicted"/>
<dbReference type="EMBL" id="VKAC01000008">
    <property type="protein sequence ID" value="TXR55477.1"/>
    <property type="molecule type" value="Genomic_DNA"/>
</dbReference>
<dbReference type="InterPro" id="IPR006026">
    <property type="entry name" value="Peptidase_Metallo"/>
</dbReference>
<evidence type="ECO:0000259" key="7">
    <source>
        <dbReference type="SMART" id="SM00235"/>
    </source>
</evidence>
<dbReference type="RefSeq" id="WP_147927053.1">
    <property type="nucleotide sequence ID" value="NZ_VKAC01000008.1"/>
</dbReference>
<keyword evidence="3" id="KW-0378">Hydrolase</keyword>
<keyword evidence="1 8" id="KW-0645">Protease</keyword>
<feature type="compositionally biased region" description="Low complexity" evidence="5">
    <location>
        <begin position="44"/>
        <end position="62"/>
    </location>
</feature>
<keyword evidence="9" id="KW-1185">Reference proteome</keyword>
<dbReference type="GO" id="GO:0008270">
    <property type="term" value="F:zinc ion binding"/>
    <property type="evidence" value="ECO:0007669"/>
    <property type="project" value="InterPro"/>
</dbReference>
<dbReference type="SUPFAM" id="SSF55486">
    <property type="entry name" value="Metalloproteases ('zincins'), catalytic domain"/>
    <property type="match status" value="1"/>
</dbReference>
<keyword evidence="8" id="KW-0482">Metalloprotease</keyword>
<evidence type="ECO:0000256" key="2">
    <source>
        <dbReference type="ARBA" id="ARBA00022723"/>
    </source>
</evidence>
<sequence length="263" mass="26737">MGLLARGAAAVLALSTAAALGGCALLTTDETDAAAPSTAPPLTTPSSSSSAPTGGGDPASAGYAVLETDDSTGEPIRYSSCQPVRYVTQLDGAPEEVERLVADAVATVSRTTGLTFVDEGSTDEEPSPDREAQVAQYGDDRWAPVLIAWTDDTTIPDLAGDTVGLAGSQAYTDADGRSAYVSGDVMLDGPDLADILTERNGPAQVRAVVVHELGHLVGLDHVDDPTQLMFAEDNPDVVEPAAGDLAGLEAMGAGPCVEDLATP</sequence>
<comment type="caution">
    <text evidence="8">The sequence shown here is derived from an EMBL/GenBank/DDBJ whole genome shotgun (WGS) entry which is preliminary data.</text>
</comment>
<keyword evidence="6" id="KW-0732">Signal</keyword>
<keyword evidence="4" id="KW-0862">Zinc</keyword>
<dbReference type="Pfam" id="PF00413">
    <property type="entry name" value="Peptidase_M10"/>
    <property type="match status" value="1"/>
</dbReference>
<dbReference type="PROSITE" id="PS51257">
    <property type="entry name" value="PROKAR_LIPOPROTEIN"/>
    <property type="match status" value="1"/>
</dbReference>
<evidence type="ECO:0000256" key="6">
    <source>
        <dbReference type="SAM" id="SignalP"/>
    </source>
</evidence>
<feature type="domain" description="Peptidase metallopeptidase" evidence="7">
    <location>
        <begin position="74"/>
        <end position="254"/>
    </location>
</feature>
<dbReference type="InterPro" id="IPR001818">
    <property type="entry name" value="Pept_M10_metallopeptidase"/>
</dbReference>
<evidence type="ECO:0000313" key="9">
    <source>
        <dbReference type="Proteomes" id="UP000321234"/>
    </source>
</evidence>
<evidence type="ECO:0000256" key="4">
    <source>
        <dbReference type="ARBA" id="ARBA00022833"/>
    </source>
</evidence>
<organism evidence="8 9">
    <name type="scientific">Quadrisphaera setariae</name>
    <dbReference type="NCBI Taxonomy" id="2593304"/>
    <lineage>
        <taxon>Bacteria</taxon>
        <taxon>Bacillati</taxon>
        <taxon>Actinomycetota</taxon>
        <taxon>Actinomycetes</taxon>
        <taxon>Kineosporiales</taxon>
        <taxon>Kineosporiaceae</taxon>
        <taxon>Quadrisphaera</taxon>
    </lineage>
</organism>
<dbReference type="InterPro" id="IPR024079">
    <property type="entry name" value="MetalloPept_cat_dom_sf"/>
</dbReference>
<name>A0A5C8ZCF2_9ACTN</name>
<feature type="chain" id="PRO_5039364428" evidence="6">
    <location>
        <begin position="22"/>
        <end position="263"/>
    </location>
</feature>
<evidence type="ECO:0000313" key="8">
    <source>
        <dbReference type="EMBL" id="TXR55477.1"/>
    </source>
</evidence>
<evidence type="ECO:0000256" key="3">
    <source>
        <dbReference type="ARBA" id="ARBA00022801"/>
    </source>
</evidence>
<dbReference type="GO" id="GO:0006508">
    <property type="term" value="P:proteolysis"/>
    <property type="evidence" value="ECO:0007669"/>
    <property type="project" value="UniProtKB-KW"/>
</dbReference>